<keyword evidence="4 6" id="KW-0472">Membrane</keyword>
<evidence type="ECO:0000256" key="1">
    <source>
        <dbReference type="ARBA" id="ARBA00004141"/>
    </source>
</evidence>
<dbReference type="Proteomes" id="UP000800093">
    <property type="component" value="Unassembled WGS sequence"/>
</dbReference>
<keyword evidence="2 6" id="KW-0812">Transmembrane</keyword>
<evidence type="ECO:0000256" key="3">
    <source>
        <dbReference type="ARBA" id="ARBA00022989"/>
    </source>
</evidence>
<feature type="compositionally biased region" description="Basic and acidic residues" evidence="5">
    <location>
        <begin position="270"/>
        <end position="286"/>
    </location>
</feature>
<evidence type="ECO:0000256" key="6">
    <source>
        <dbReference type="SAM" id="Phobius"/>
    </source>
</evidence>
<evidence type="ECO:0000256" key="4">
    <source>
        <dbReference type="ARBA" id="ARBA00023136"/>
    </source>
</evidence>
<evidence type="ECO:0000313" key="8">
    <source>
        <dbReference type="Proteomes" id="UP000800093"/>
    </source>
</evidence>
<proteinExistence type="predicted"/>
<protein>
    <submittedName>
        <fullName evidence="7">RTA1-domain-containing protein</fullName>
    </submittedName>
</protein>
<accession>A0A9P4NA76</accession>
<evidence type="ECO:0000256" key="2">
    <source>
        <dbReference type="ARBA" id="ARBA00022692"/>
    </source>
</evidence>
<comment type="subcellular location">
    <subcellularLocation>
        <location evidence="1">Membrane</location>
        <topology evidence="1">Multi-pass membrane protein</topology>
    </subcellularLocation>
</comment>
<dbReference type="GO" id="GO:0000324">
    <property type="term" value="C:fungal-type vacuole"/>
    <property type="evidence" value="ECO:0007669"/>
    <property type="project" value="TreeGrafter"/>
</dbReference>
<dbReference type="InterPro" id="IPR007568">
    <property type="entry name" value="RTA1"/>
</dbReference>
<dbReference type="EMBL" id="ML986582">
    <property type="protein sequence ID" value="KAF2269457.1"/>
    <property type="molecule type" value="Genomic_DNA"/>
</dbReference>
<feature type="transmembrane region" description="Helical" evidence="6">
    <location>
        <begin position="147"/>
        <end position="167"/>
    </location>
</feature>
<reference evidence="8" key="1">
    <citation type="journal article" date="2020" name="Stud. Mycol.">
        <title>101 Dothideomycetes genomes: A test case for predicting lifestyles and emergence of pathogens.</title>
        <authorList>
            <person name="Haridas S."/>
            <person name="Albert R."/>
            <person name="Binder M."/>
            <person name="Bloem J."/>
            <person name="LaButti K."/>
            <person name="Salamov A."/>
            <person name="Andreopoulos B."/>
            <person name="Baker S."/>
            <person name="Barry K."/>
            <person name="Bills G."/>
            <person name="Bluhm B."/>
            <person name="Cannon C."/>
            <person name="Castanera R."/>
            <person name="Culley D."/>
            <person name="Daum C."/>
            <person name="Ezra D."/>
            <person name="Gonzalez J."/>
            <person name="Henrissat B."/>
            <person name="Kuo A."/>
            <person name="Liang C."/>
            <person name="Lipzen A."/>
            <person name="Lutzoni F."/>
            <person name="Magnuson J."/>
            <person name="Mondo S."/>
            <person name="Nolan M."/>
            <person name="Ohm R."/>
            <person name="Pangilinan J."/>
            <person name="Park H.-J."/>
            <person name="Ramirez L."/>
            <person name="Alfaro M."/>
            <person name="Sun H."/>
            <person name="Tritt A."/>
            <person name="Yoshinaga Y."/>
            <person name="Zwiers L.-H."/>
            <person name="Turgeon B."/>
            <person name="Goodwin S."/>
            <person name="Spatafora J."/>
            <person name="Crous P."/>
            <person name="Grigoriev I."/>
        </authorList>
    </citation>
    <scope>NUCLEOTIDE SEQUENCE [LARGE SCALE GENOMIC DNA]</scope>
    <source>
        <strain evidence="8">CBS 304.66</strain>
    </source>
</reference>
<keyword evidence="8" id="KW-1185">Reference proteome</keyword>
<dbReference type="Pfam" id="PF04479">
    <property type="entry name" value="RTA1"/>
    <property type="match status" value="1"/>
</dbReference>
<keyword evidence="3 6" id="KW-1133">Transmembrane helix</keyword>
<dbReference type="AlphaFoldDB" id="A0A9P4NA76"/>
<dbReference type="PANTHER" id="PTHR31465">
    <property type="entry name" value="PROTEIN RTA1-RELATED"/>
    <property type="match status" value="1"/>
</dbReference>
<gene>
    <name evidence="7" type="ORF">CC78DRAFT_453509</name>
</gene>
<name>A0A9P4NA76_9PLEO</name>
<dbReference type="GO" id="GO:0005886">
    <property type="term" value="C:plasma membrane"/>
    <property type="evidence" value="ECO:0007669"/>
    <property type="project" value="TreeGrafter"/>
</dbReference>
<feature type="region of interest" description="Disordered" evidence="5">
    <location>
        <begin position="269"/>
        <end position="294"/>
    </location>
</feature>
<comment type="caution">
    <text evidence="7">The sequence shown here is derived from an EMBL/GenBank/DDBJ whole genome shotgun (WGS) entry which is preliminary data.</text>
</comment>
<evidence type="ECO:0000256" key="5">
    <source>
        <dbReference type="SAM" id="MobiDB-lite"/>
    </source>
</evidence>
<feature type="transmembrane region" description="Helical" evidence="6">
    <location>
        <begin position="67"/>
        <end position="94"/>
    </location>
</feature>
<evidence type="ECO:0000313" key="7">
    <source>
        <dbReference type="EMBL" id="KAF2269457.1"/>
    </source>
</evidence>
<feature type="transmembrane region" description="Helical" evidence="6">
    <location>
        <begin position="12"/>
        <end position="30"/>
    </location>
</feature>
<organism evidence="7 8">
    <name type="scientific">Lojkania enalia</name>
    <dbReference type="NCBI Taxonomy" id="147567"/>
    <lineage>
        <taxon>Eukaryota</taxon>
        <taxon>Fungi</taxon>
        <taxon>Dikarya</taxon>
        <taxon>Ascomycota</taxon>
        <taxon>Pezizomycotina</taxon>
        <taxon>Dothideomycetes</taxon>
        <taxon>Pleosporomycetidae</taxon>
        <taxon>Pleosporales</taxon>
        <taxon>Pleosporales incertae sedis</taxon>
        <taxon>Lojkania</taxon>
    </lineage>
</organism>
<sequence>MATSEYNLGGSAFYLSAFSALILPQLYFGIRHRTWGFLVGMICGVTLEIVAYVARIQMNEGKQKFRMYLVCITIGPAFFSAAIYLCLARIITVYGTHLSLLQPRTVAISFMIADLVALALQSAGGAIAGGADPSNMDRGISIAQAGLAAHLISMAVYVALGCVFAWKSYARRIEWDDRFQNLHISRKFRAFLISQSVATCCIFIRTCYRVAELSEGFDSDLWNNETAFLVLEGAMVLIATIGLTITHPGVAFQGRWADADFNLIGKGAQHGKERDTRGSEQEDSMARHLPLNSL</sequence>
<dbReference type="PANTHER" id="PTHR31465:SF9">
    <property type="entry name" value="SPHINGOID LONG-CHAIN BASE TRANSPORTER RSB1"/>
    <property type="match status" value="1"/>
</dbReference>
<dbReference type="OrthoDB" id="4521223at2759"/>
<feature type="transmembrane region" description="Helical" evidence="6">
    <location>
        <begin position="226"/>
        <end position="245"/>
    </location>
</feature>
<feature type="transmembrane region" description="Helical" evidence="6">
    <location>
        <begin position="37"/>
        <end position="55"/>
    </location>
</feature>